<dbReference type="Gene3D" id="2.70.98.10">
    <property type="match status" value="1"/>
</dbReference>
<evidence type="ECO:0000313" key="1">
    <source>
        <dbReference type="EMBL" id="RZU62115.1"/>
    </source>
</evidence>
<dbReference type="InterPro" id="IPR011013">
    <property type="entry name" value="Gal_mutarotase_sf_dom"/>
</dbReference>
<dbReference type="GO" id="GO:0016853">
    <property type="term" value="F:isomerase activity"/>
    <property type="evidence" value="ECO:0007669"/>
    <property type="project" value="InterPro"/>
</dbReference>
<comment type="caution">
    <text evidence="1">The sequence shown here is derived from an EMBL/GenBank/DDBJ whole genome shotgun (WGS) entry which is preliminary data.</text>
</comment>
<accession>A0A4Q8AEI1</accession>
<dbReference type="InterPro" id="IPR008183">
    <property type="entry name" value="Aldose_1/G6P_1-epimerase"/>
</dbReference>
<protein>
    <submittedName>
        <fullName evidence="1">Aldose 1-epimerase</fullName>
    </submittedName>
</protein>
<dbReference type="Proteomes" id="UP000292685">
    <property type="component" value="Unassembled WGS sequence"/>
</dbReference>
<sequence>MYAPSTPSGACISGEQFSIRRGGAEATIAALAGALRVYRREGVDLVESFDAESTPPFASGILLAPWPNRVAGAVWDLDGAPQQLDVTEAATGNAIHGLLRNTGYRALAHETHAVTLAAEIFPQHGYGYRLTHTARYELDADGHLSVTQRLAHHASLGGGPAPAALGAHPFLRVGDVPTDDLRLTTSATTFLPVDAAMIPVGVEDAAGDMDFRAGRTLGGFRTDTAFSGLELDDDGRYHHRLDAPDGRGVELWADATCPYVHIFVTDKFPGREAAIAIEPMTAPANTFNTGEGLTWLAPGEELVARWGITSWL</sequence>
<dbReference type="AlphaFoldDB" id="A0A4Q8AEI1"/>
<gene>
    <name evidence="1" type="ORF">EV380_1703</name>
</gene>
<reference evidence="1 2" key="1">
    <citation type="submission" date="2019-02" db="EMBL/GenBank/DDBJ databases">
        <title>Sequencing the genomes of 1000 actinobacteria strains.</title>
        <authorList>
            <person name="Klenk H.-P."/>
        </authorList>
    </citation>
    <scope>NUCLEOTIDE SEQUENCE [LARGE SCALE GENOMIC DNA]</scope>
    <source>
        <strain evidence="1 2">DSM 17364</strain>
    </source>
</reference>
<dbReference type="GO" id="GO:0005975">
    <property type="term" value="P:carbohydrate metabolic process"/>
    <property type="evidence" value="ECO:0007669"/>
    <property type="project" value="InterPro"/>
</dbReference>
<dbReference type="CDD" id="cd09022">
    <property type="entry name" value="Aldose_epim_Ec_YihR"/>
    <property type="match status" value="1"/>
</dbReference>
<dbReference type="SUPFAM" id="SSF74650">
    <property type="entry name" value="Galactose mutarotase-like"/>
    <property type="match status" value="1"/>
</dbReference>
<organism evidence="1 2">
    <name type="scientific">Zhihengliuella halotolerans</name>
    <dbReference type="NCBI Taxonomy" id="370736"/>
    <lineage>
        <taxon>Bacteria</taxon>
        <taxon>Bacillati</taxon>
        <taxon>Actinomycetota</taxon>
        <taxon>Actinomycetes</taxon>
        <taxon>Micrococcales</taxon>
        <taxon>Micrococcaceae</taxon>
        <taxon>Zhihengliuella</taxon>
    </lineage>
</organism>
<proteinExistence type="predicted"/>
<dbReference type="OrthoDB" id="4739604at2"/>
<evidence type="ECO:0000313" key="2">
    <source>
        <dbReference type="Proteomes" id="UP000292685"/>
    </source>
</evidence>
<name>A0A4Q8AEI1_9MICC</name>
<dbReference type="GO" id="GO:0030246">
    <property type="term" value="F:carbohydrate binding"/>
    <property type="evidence" value="ECO:0007669"/>
    <property type="project" value="InterPro"/>
</dbReference>
<dbReference type="Pfam" id="PF01263">
    <property type="entry name" value="Aldose_epim"/>
    <property type="match status" value="1"/>
</dbReference>
<dbReference type="InterPro" id="IPR037480">
    <property type="entry name" value="YihR-like"/>
</dbReference>
<dbReference type="EMBL" id="SHLA01000001">
    <property type="protein sequence ID" value="RZU62115.1"/>
    <property type="molecule type" value="Genomic_DNA"/>
</dbReference>
<keyword evidence="2" id="KW-1185">Reference proteome</keyword>
<dbReference type="InterPro" id="IPR014718">
    <property type="entry name" value="GH-type_carb-bd"/>
</dbReference>